<name>A0A142CU61_9EURY</name>
<evidence type="ECO:0000256" key="11">
    <source>
        <dbReference type="ARBA" id="ARBA00023211"/>
    </source>
</evidence>
<comment type="function">
    <text evidence="12">CRISPR (clustered regularly interspaced short palindromic repeat) is an adaptive immune system that provides protection against mobile genetic elements (viruses, transposable elements and conjugative plasmids). CRISPR clusters contain sequences complementary to antecedent mobile elements and target invading nucleic acids. CRISPR clusters are transcribed and processed into CRISPR RNA (crRNA).</text>
</comment>
<keyword evidence="9 12" id="KW-0411">Iron-sulfur</keyword>
<keyword evidence="8 12" id="KW-0408">Iron</keyword>
<dbReference type="InterPro" id="IPR051827">
    <property type="entry name" value="Cas4_exonuclease"/>
</dbReference>
<comment type="cofactor">
    <cofactor evidence="12">
        <name>iron-sulfur cluster</name>
        <dbReference type="ChEBI" id="CHEBI:30408"/>
    </cofactor>
</comment>
<dbReference type="GO" id="GO:0051536">
    <property type="term" value="F:iron-sulfur cluster binding"/>
    <property type="evidence" value="ECO:0007669"/>
    <property type="project" value="UniProtKB-KW"/>
</dbReference>
<sequence>MNNNGEDGGFIEFYASEALTCPRRIYFRLKGYLPKWPEFVRVRLNQGTNTHQILGRILQERFGVELEKHLVLRSSKLGFEIHGRIDAFKDFPIEIKGKTSLPKVPYDYHLAQLNVYLRWAESEYGYLYYIKLHEEPMKIINKLDISSFPVIKGPNFRVFEVPYDKSLFKETLRHFYKVKKAYENDRLPKGWKSYACRFCPYRHICYPDRDWEESE</sequence>
<dbReference type="PANTHER" id="PTHR36531:SF2">
    <property type="entry name" value="CRISPR-ASSOCIATED EXONUCLEASE CAS4"/>
    <property type="match status" value="1"/>
</dbReference>
<keyword evidence="6 12" id="KW-0378">Hydrolase</keyword>
<evidence type="ECO:0000259" key="13">
    <source>
        <dbReference type="Pfam" id="PF12705"/>
    </source>
</evidence>
<dbReference type="GO" id="GO:0051607">
    <property type="term" value="P:defense response to virus"/>
    <property type="evidence" value="ECO:0007669"/>
    <property type="project" value="UniProtKB-KW"/>
</dbReference>
<evidence type="ECO:0000256" key="1">
    <source>
        <dbReference type="ARBA" id="ARBA00009189"/>
    </source>
</evidence>
<evidence type="ECO:0000256" key="3">
    <source>
        <dbReference type="ARBA" id="ARBA00020049"/>
    </source>
</evidence>
<dbReference type="RefSeq" id="WP_062388060.1">
    <property type="nucleotide sequence ID" value="NZ_CP014750.1"/>
</dbReference>
<evidence type="ECO:0000256" key="12">
    <source>
        <dbReference type="RuleBase" id="RU365022"/>
    </source>
</evidence>
<feature type="domain" description="PD-(D/E)XK endonuclease-like" evidence="13">
    <location>
        <begin position="78"/>
        <end position="205"/>
    </location>
</feature>
<dbReference type="EMBL" id="CP014750">
    <property type="protein sequence ID" value="AMQ18313.1"/>
    <property type="molecule type" value="Genomic_DNA"/>
</dbReference>
<dbReference type="STRING" id="53952.A0127_03565"/>
<evidence type="ECO:0000313" key="15">
    <source>
        <dbReference type="Proteomes" id="UP000073604"/>
    </source>
</evidence>
<dbReference type="AlphaFoldDB" id="A0A142CU61"/>
<dbReference type="InterPro" id="IPR011604">
    <property type="entry name" value="PDDEXK-like_dom_sf"/>
</dbReference>
<dbReference type="Gene3D" id="3.90.320.10">
    <property type="match status" value="1"/>
</dbReference>
<evidence type="ECO:0000256" key="6">
    <source>
        <dbReference type="ARBA" id="ARBA00022801"/>
    </source>
</evidence>
<keyword evidence="4 12" id="KW-0540">Nuclease</keyword>
<evidence type="ECO:0000256" key="7">
    <source>
        <dbReference type="ARBA" id="ARBA00022839"/>
    </source>
</evidence>
<evidence type="ECO:0000313" key="14">
    <source>
        <dbReference type="EMBL" id="AMQ18313.1"/>
    </source>
</evidence>
<evidence type="ECO:0000256" key="9">
    <source>
        <dbReference type="ARBA" id="ARBA00023014"/>
    </source>
</evidence>
<dbReference type="InterPro" id="IPR038726">
    <property type="entry name" value="PDDEXK_AddAB-type"/>
</dbReference>
<comment type="cofactor">
    <cofactor evidence="12">
        <name>Mg(2+)</name>
        <dbReference type="ChEBI" id="CHEBI:18420"/>
    </cofactor>
    <cofactor evidence="12">
        <name>Mn(2+)</name>
        <dbReference type="ChEBI" id="CHEBI:29035"/>
    </cofactor>
    <text evidence="12">Mg(2+) or Mn(2+) required for ssDNA cleavage activity.</text>
</comment>
<evidence type="ECO:0000256" key="2">
    <source>
        <dbReference type="ARBA" id="ARBA00012768"/>
    </source>
</evidence>
<dbReference type="InterPro" id="IPR013343">
    <property type="entry name" value="CRISPR-assoc_prot_Cas4"/>
</dbReference>
<evidence type="ECO:0000256" key="5">
    <source>
        <dbReference type="ARBA" id="ARBA00022723"/>
    </source>
</evidence>
<keyword evidence="7 12" id="KW-0269">Exonuclease</keyword>
<dbReference type="GO" id="GO:0004527">
    <property type="term" value="F:exonuclease activity"/>
    <property type="evidence" value="ECO:0007669"/>
    <property type="project" value="UniProtKB-KW"/>
</dbReference>
<protein>
    <recommendedName>
        <fullName evidence="3 12">CRISPR-associated exonuclease Cas4</fullName>
        <ecNumber evidence="2 12">3.1.12.1</ecNumber>
    </recommendedName>
</protein>
<gene>
    <name evidence="14" type="ORF">A0127_03565</name>
</gene>
<keyword evidence="11 12" id="KW-0464">Manganese</keyword>
<dbReference type="GeneID" id="27139593"/>
<dbReference type="NCBIfam" id="TIGR00372">
    <property type="entry name" value="cas4"/>
    <property type="match status" value="1"/>
</dbReference>
<keyword evidence="10 12" id="KW-0051">Antiviral defense</keyword>
<dbReference type="Proteomes" id="UP000073604">
    <property type="component" value="Chromosome"/>
</dbReference>
<organism evidence="14 15">
    <name type="scientific">Thermococcus peptonophilus</name>
    <dbReference type="NCBI Taxonomy" id="53952"/>
    <lineage>
        <taxon>Archaea</taxon>
        <taxon>Methanobacteriati</taxon>
        <taxon>Methanobacteriota</taxon>
        <taxon>Thermococci</taxon>
        <taxon>Thermococcales</taxon>
        <taxon>Thermococcaceae</taxon>
        <taxon>Thermococcus</taxon>
    </lineage>
</organism>
<accession>A0A142CU61</accession>
<keyword evidence="5 12" id="KW-0479">Metal-binding</keyword>
<evidence type="ECO:0000256" key="8">
    <source>
        <dbReference type="ARBA" id="ARBA00023004"/>
    </source>
</evidence>
<dbReference type="OrthoDB" id="10444at2157"/>
<proteinExistence type="inferred from homology"/>
<dbReference type="GO" id="GO:0046872">
    <property type="term" value="F:metal ion binding"/>
    <property type="evidence" value="ECO:0007669"/>
    <property type="project" value="UniProtKB-KW"/>
</dbReference>
<evidence type="ECO:0000256" key="10">
    <source>
        <dbReference type="ARBA" id="ARBA00023118"/>
    </source>
</evidence>
<keyword evidence="15" id="KW-1185">Reference proteome</keyword>
<dbReference type="KEGG" id="tpep:A0127_03565"/>
<dbReference type="PANTHER" id="PTHR36531">
    <property type="entry name" value="CRISPR-ASSOCIATED EXONUCLEASE CAS4"/>
    <property type="match status" value="1"/>
</dbReference>
<evidence type="ECO:0000256" key="4">
    <source>
        <dbReference type="ARBA" id="ARBA00022722"/>
    </source>
</evidence>
<dbReference type="EC" id="3.1.12.1" evidence="2 12"/>
<comment type="similarity">
    <text evidence="1 12">Belongs to the CRISPR-associated exonuclease Cas4 family.</text>
</comment>
<reference evidence="15" key="1">
    <citation type="submission" date="2016-03" db="EMBL/GenBank/DDBJ databases">
        <authorList>
            <person name="Oger P.M."/>
        </authorList>
    </citation>
    <scope>NUCLEOTIDE SEQUENCE [LARGE SCALE GENOMIC DNA]</scope>
    <source>
        <strain evidence="15">OG-1</strain>
    </source>
</reference>
<dbReference type="Pfam" id="PF12705">
    <property type="entry name" value="PDDEXK_1"/>
    <property type="match status" value="1"/>
</dbReference>